<dbReference type="EMBL" id="CM000142">
    <property type="protein sequence ID" value="EEE63039.1"/>
    <property type="molecule type" value="Genomic_DNA"/>
</dbReference>
<reference evidence="1" key="1">
    <citation type="journal article" date="2005" name="PLoS Biol.">
        <title>The genomes of Oryza sativa: a history of duplications.</title>
        <authorList>
            <person name="Yu J."/>
            <person name="Wang J."/>
            <person name="Lin W."/>
            <person name="Li S."/>
            <person name="Li H."/>
            <person name="Zhou J."/>
            <person name="Ni P."/>
            <person name="Dong W."/>
            <person name="Hu S."/>
            <person name="Zeng C."/>
            <person name="Zhang J."/>
            <person name="Zhang Y."/>
            <person name="Li R."/>
            <person name="Xu Z."/>
            <person name="Li S."/>
            <person name="Li X."/>
            <person name="Zheng H."/>
            <person name="Cong L."/>
            <person name="Lin L."/>
            <person name="Yin J."/>
            <person name="Geng J."/>
            <person name="Li G."/>
            <person name="Shi J."/>
            <person name="Liu J."/>
            <person name="Lv H."/>
            <person name="Li J."/>
            <person name="Wang J."/>
            <person name="Deng Y."/>
            <person name="Ran L."/>
            <person name="Shi X."/>
            <person name="Wang X."/>
            <person name="Wu Q."/>
            <person name="Li C."/>
            <person name="Ren X."/>
            <person name="Wang J."/>
            <person name="Wang X."/>
            <person name="Li D."/>
            <person name="Liu D."/>
            <person name="Zhang X."/>
            <person name="Ji Z."/>
            <person name="Zhao W."/>
            <person name="Sun Y."/>
            <person name="Zhang Z."/>
            <person name="Bao J."/>
            <person name="Han Y."/>
            <person name="Dong L."/>
            <person name="Ji J."/>
            <person name="Chen P."/>
            <person name="Wu S."/>
            <person name="Liu J."/>
            <person name="Xiao Y."/>
            <person name="Bu D."/>
            <person name="Tan J."/>
            <person name="Yang L."/>
            <person name="Ye C."/>
            <person name="Zhang J."/>
            <person name="Xu J."/>
            <person name="Zhou Y."/>
            <person name="Yu Y."/>
            <person name="Zhang B."/>
            <person name="Zhuang S."/>
            <person name="Wei H."/>
            <person name="Liu B."/>
            <person name="Lei M."/>
            <person name="Yu H."/>
            <person name="Li Y."/>
            <person name="Xu H."/>
            <person name="Wei S."/>
            <person name="He X."/>
            <person name="Fang L."/>
            <person name="Zhang Z."/>
            <person name="Zhang Y."/>
            <person name="Huang X."/>
            <person name="Su Z."/>
            <person name="Tong W."/>
            <person name="Li J."/>
            <person name="Tong Z."/>
            <person name="Li S."/>
            <person name="Ye J."/>
            <person name="Wang L."/>
            <person name="Fang L."/>
            <person name="Lei T."/>
            <person name="Chen C."/>
            <person name="Chen H."/>
            <person name="Xu Z."/>
            <person name="Li H."/>
            <person name="Huang H."/>
            <person name="Zhang F."/>
            <person name="Xu H."/>
            <person name="Li N."/>
            <person name="Zhao C."/>
            <person name="Li S."/>
            <person name="Dong L."/>
            <person name="Huang Y."/>
            <person name="Li L."/>
            <person name="Xi Y."/>
            <person name="Qi Q."/>
            <person name="Li W."/>
            <person name="Zhang B."/>
            <person name="Hu W."/>
            <person name="Zhang Y."/>
            <person name="Tian X."/>
            <person name="Jiao Y."/>
            <person name="Liang X."/>
            <person name="Jin J."/>
            <person name="Gao L."/>
            <person name="Zheng W."/>
            <person name="Hao B."/>
            <person name="Liu S."/>
            <person name="Wang W."/>
            <person name="Yuan L."/>
            <person name="Cao M."/>
            <person name="McDermott J."/>
            <person name="Samudrala R."/>
            <person name="Wang J."/>
            <person name="Wong G.K."/>
            <person name="Yang H."/>
        </authorList>
    </citation>
    <scope>NUCLEOTIDE SEQUENCE [LARGE SCALE GENOMIC DNA]</scope>
</reference>
<accession>B9FNK0</accession>
<evidence type="ECO:0000313" key="1">
    <source>
        <dbReference type="EMBL" id="EEE63039.1"/>
    </source>
</evidence>
<organism evidence="1">
    <name type="scientific">Oryza sativa subsp. japonica</name>
    <name type="common">Rice</name>
    <dbReference type="NCBI Taxonomy" id="39947"/>
    <lineage>
        <taxon>Eukaryota</taxon>
        <taxon>Viridiplantae</taxon>
        <taxon>Streptophyta</taxon>
        <taxon>Embryophyta</taxon>
        <taxon>Tracheophyta</taxon>
        <taxon>Spermatophyta</taxon>
        <taxon>Magnoliopsida</taxon>
        <taxon>Liliopsida</taxon>
        <taxon>Poales</taxon>
        <taxon>Poaceae</taxon>
        <taxon>BOP clade</taxon>
        <taxon>Oryzoideae</taxon>
        <taxon>Oryzeae</taxon>
        <taxon>Oryzinae</taxon>
        <taxon>Oryza</taxon>
        <taxon>Oryza sativa</taxon>
    </lineage>
</organism>
<proteinExistence type="predicted"/>
<dbReference type="AlphaFoldDB" id="B9FNK0"/>
<dbReference type="Proteomes" id="UP000007752">
    <property type="component" value="Chromosome 5"/>
</dbReference>
<protein>
    <submittedName>
        <fullName evidence="1">Uncharacterized protein</fullName>
    </submittedName>
</protein>
<gene>
    <name evidence="1" type="ORF">OsJ_17847</name>
</gene>
<reference evidence="1" key="2">
    <citation type="submission" date="2008-12" db="EMBL/GenBank/DDBJ databases">
        <title>Improved gene annotation of the rice (Oryza sativa) genomes.</title>
        <authorList>
            <person name="Wang J."/>
            <person name="Li R."/>
            <person name="Fan W."/>
            <person name="Huang Q."/>
            <person name="Zhang J."/>
            <person name="Zhou Y."/>
            <person name="Hu Y."/>
            <person name="Zi S."/>
            <person name="Li J."/>
            <person name="Ni P."/>
            <person name="Zheng H."/>
            <person name="Zhang Y."/>
            <person name="Zhao M."/>
            <person name="Hao Q."/>
            <person name="McDermott J."/>
            <person name="Samudrala R."/>
            <person name="Kristiansen K."/>
            <person name="Wong G.K.-S."/>
        </authorList>
    </citation>
    <scope>NUCLEOTIDE SEQUENCE</scope>
</reference>
<name>B9FNK0_ORYSJ</name>
<sequence>MQRRRAPVWVAANLATAQPDLTPRDGIWQPSSHRRWDQEWLSAVWSSDQRRWEDIRHRAVRLVMAGGCGTWRGVVGDAGRPRGAERRD</sequence>